<name>M2XS34_9MICC</name>
<dbReference type="InterPro" id="IPR000639">
    <property type="entry name" value="Epox_hydrolase-like"/>
</dbReference>
<dbReference type="InterPro" id="IPR029058">
    <property type="entry name" value="AB_hydrolase_fold"/>
</dbReference>
<comment type="caution">
    <text evidence="2">The sequence shown here is derived from an EMBL/GenBank/DDBJ whole genome shotgun (WGS) entry which is preliminary data.</text>
</comment>
<evidence type="ECO:0000259" key="1">
    <source>
        <dbReference type="Pfam" id="PF00561"/>
    </source>
</evidence>
<dbReference type="Pfam" id="PF00561">
    <property type="entry name" value="Abhydrolase_1"/>
    <property type="match status" value="1"/>
</dbReference>
<dbReference type="InterPro" id="IPR050266">
    <property type="entry name" value="AB_hydrolase_sf"/>
</dbReference>
<accession>M2XS34</accession>
<dbReference type="RefSeq" id="WP_006215674.1">
    <property type="nucleotide sequence ID" value="NZ_ANHZ02000027.1"/>
</dbReference>
<reference evidence="2 3" key="1">
    <citation type="journal article" date="2014" name="Genome Announc.">
        <title>Draft Genome Sequence of Kocuria palustris PEL.</title>
        <authorList>
            <person name="Sharma G."/>
            <person name="Khatri I."/>
            <person name="Subramanian S."/>
        </authorList>
    </citation>
    <scope>NUCLEOTIDE SEQUENCE [LARGE SCALE GENOMIC DNA]</scope>
    <source>
        <strain evidence="2 3">PEL</strain>
    </source>
</reference>
<evidence type="ECO:0000313" key="2">
    <source>
        <dbReference type="EMBL" id="EME35628.1"/>
    </source>
</evidence>
<dbReference type="SUPFAM" id="SSF53474">
    <property type="entry name" value="alpha/beta-Hydrolases"/>
    <property type="match status" value="1"/>
</dbReference>
<dbReference type="STRING" id="71999.KPaMU14_00960"/>
<dbReference type="InterPro" id="IPR000073">
    <property type="entry name" value="AB_hydrolase_1"/>
</dbReference>
<keyword evidence="3" id="KW-1185">Reference proteome</keyword>
<keyword evidence="2" id="KW-0378">Hydrolase</keyword>
<dbReference type="GO" id="GO:0016787">
    <property type="term" value="F:hydrolase activity"/>
    <property type="evidence" value="ECO:0007669"/>
    <property type="project" value="UniProtKB-KW"/>
</dbReference>
<feature type="domain" description="AB hydrolase-1" evidence="1">
    <location>
        <begin position="24"/>
        <end position="251"/>
    </location>
</feature>
<dbReference type="Proteomes" id="UP000009877">
    <property type="component" value="Unassembled WGS sequence"/>
</dbReference>
<evidence type="ECO:0000313" key="3">
    <source>
        <dbReference type="Proteomes" id="UP000009877"/>
    </source>
</evidence>
<dbReference type="EMBL" id="ANHZ02000027">
    <property type="protein sequence ID" value="EME35628.1"/>
    <property type="molecule type" value="Genomic_DNA"/>
</dbReference>
<dbReference type="AlphaFoldDB" id="M2XS34"/>
<sequence>MSSQERSIEIDDTVIAFTDQGSGPVIVLLHGHAYDRSMWNAQVPALVEAGWRVIAPDLRGFGDSAVTEGIVSTEEFSNDLVLLLDELGVETAVVLGFSMAGQIAMQFAHDHADRLRGLVICDTVPEAEDRAGRRRRHVGADAILADGMDAYAEKVLSVMVSPQTIEQKPETAEAVRAMIAAAPAEGSVASMRGRASRQDFRQLLPALQLQSLVIVGEDDAFDNGAGQRMAEALPQGRLVTIPGAGHTPPMETPQEFTDALVSFLSQLD</sequence>
<organism evidence="2 3">
    <name type="scientific">Kocuria palustris PEL</name>
    <dbReference type="NCBI Taxonomy" id="1236550"/>
    <lineage>
        <taxon>Bacteria</taxon>
        <taxon>Bacillati</taxon>
        <taxon>Actinomycetota</taxon>
        <taxon>Actinomycetes</taxon>
        <taxon>Micrococcales</taxon>
        <taxon>Micrococcaceae</taxon>
        <taxon>Kocuria</taxon>
    </lineage>
</organism>
<proteinExistence type="predicted"/>
<gene>
    <name evidence="2" type="ORF">C884_01448</name>
</gene>
<protein>
    <submittedName>
        <fullName evidence="2">Hydrolase</fullName>
    </submittedName>
</protein>
<dbReference type="Gene3D" id="3.40.50.1820">
    <property type="entry name" value="alpha/beta hydrolase"/>
    <property type="match status" value="1"/>
</dbReference>
<dbReference type="PRINTS" id="PR00412">
    <property type="entry name" value="EPOXHYDRLASE"/>
</dbReference>
<dbReference type="PANTHER" id="PTHR43798">
    <property type="entry name" value="MONOACYLGLYCEROL LIPASE"/>
    <property type="match status" value="1"/>
</dbReference>
<dbReference type="PRINTS" id="PR00111">
    <property type="entry name" value="ABHYDROLASE"/>
</dbReference>